<evidence type="ECO:0000313" key="12">
    <source>
        <dbReference type="EMBL" id="SHF43101.1"/>
    </source>
</evidence>
<comment type="subcellular location">
    <subcellularLocation>
        <location evidence="1">Cell inner membrane</location>
        <topology evidence="1">Single-pass membrane protein</topology>
        <orientation evidence="1">Periplasmic side</orientation>
    </subcellularLocation>
</comment>
<keyword evidence="5" id="KW-0997">Cell inner membrane</keyword>
<dbReference type="GO" id="GO:0055085">
    <property type="term" value="P:transmembrane transport"/>
    <property type="evidence" value="ECO:0007669"/>
    <property type="project" value="InterPro"/>
</dbReference>
<evidence type="ECO:0000256" key="7">
    <source>
        <dbReference type="ARBA" id="ARBA00022927"/>
    </source>
</evidence>
<dbReference type="PRINTS" id="PR01374">
    <property type="entry name" value="TONBPROTEIN"/>
</dbReference>
<dbReference type="EMBL" id="FQUC01000006">
    <property type="protein sequence ID" value="SHF43101.1"/>
    <property type="molecule type" value="Genomic_DNA"/>
</dbReference>
<sequence>MNKEVNIHSEEWCDLIFENRNKNYGAYHLRIDYWCGFMVTLVIFIITSVFIPINNNSNSYEFIPDEGCPPIYDIPVAELPELPLPPKVKSSIIRFTPPEITSDSLIIKMEPEDSYDKGILYEEGFFESSPELTSILEEEREIDIVSYCEDKTIIEEIPKQRNSASLLTAQEAQFPGGKDELYRFIATNIKYPYNAIEMGIEGDVIASFIIDKDGKIKDIEIISGLSYTCNKEVIRVIRLMPKWIPAMQYGRRVSMRHAIPVKFKLKEKNSYL</sequence>
<protein>
    <submittedName>
        <fullName evidence="12">Protein TonB</fullName>
    </submittedName>
</protein>
<dbReference type="InterPro" id="IPR037682">
    <property type="entry name" value="TonB_C"/>
</dbReference>
<evidence type="ECO:0000256" key="6">
    <source>
        <dbReference type="ARBA" id="ARBA00022692"/>
    </source>
</evidence>
<dbReference type="InterPro" id="IPR003538">
    <property type="entry name" value="TonB"/>
</dbReference>
<evidence type="ECO:0000256" key="10">
    <source>
        <dbReference type="SAM" id="Phobius"/>
    </source>
</evidence>
<keyword evidence="3" id="KW-0813">Transport</keyword>
<dbReference type="OrthoDB" id="9814002at2"/>
<dbReference type="GO" id="GO:0030288">
    <property type="term" value="C:outer membrane-bounded periplasmic space"/>
    <property type="evidence" value="ECO:0007669"/>
    <property type="project" value="InterPro"/>
</dbReference>
<name>A0A1M5BKK6_9BACT</name>
<dbReference type="Pfam" id="PF03544">
    <property type="entry name" value="TonB_C"/>
    <property type="match status" value="1"/>
</dbReference>
<evidence type="ECO:0000256" key="2">
    <source>
        <dbReference type="ARBA" id="ARBA00006555"/>
    </source>
</evidence>
<dbReference type="InterPro" id="IPR006260">
    <property type="entry name" value="TonB/TolA_C"/>
</dbReference>
<dbReference type="Gene3D" id="3.30.1150.10">
    <property type="match status" value="1"/>
</dbReference>
<dbReference type="PROSITE" id="PS52015">
    <property type="entry name" value="TONB_CTD"/>
    <property type="match status" value="1"/>
</dbReference>
<evidence type="ECO:0000256" key="5">
    <source>
        <dbReference type="ARBA" id="ARBA00022519"/>
    </source>
</evidence>
<dbReference type="GO" id="GO:0015031">
    <property type="term" value="P:protein transport"/>
    <property type="evidence" value="ECO:0007669"/>
    <property type="project" value="UniProtKB-KW"/>
</dbReference>
<gene>
    <name evidence="12" type="ORF">SAMN05444362_106105</name>
</gene>
<dbReference type="RefSeq" id="WP_062180234.1">
    <property type="nucleotide sequence ID" value="NZ_BBXL01000009.1"/>
</dbReference>
<keyword evidence="9 10" id="KW-0472">Membrane</keyword>
<keyword evidence="13" id="KW-1185">Reference proteome</keyword>
<organism evidence="12 13">
    <name type="scientific">Dysgonomonas macrotermitis</name>
    <dbReference type="NCBI Taxonomy" id="1346286"/>
    <lineage>
        <taxon>Bacteria</taxon>
        <taxon>Pseudomonadati</taxon>
        <taxon>Bacteroidota</taxon>
        <taxon>Bacteroidia</taxon>
        <taxon>Bacteroidales</taxon>
        <taxon>Dysgonomonadaceae</taxon>
        <taxon>Dysgonomonas</taxon>
    </lineage>
</organism>
<dbReference type="SUPFAM" id="SSF74653">
    <property type="entry name" value="TolA/TonB C-terminal domain"/>
    <property type="match status" value="1"/>
</dbReference>
<reference evidence="13" key="1">
    <citation type="submission" date="2016-11" db="EMBL/GenBank/DDBJ databases">
        <authorList>
            <person name="Varghese N."/>
            <person name="Submissions S."/>
        </authorList>
    </citation>
    <scope>NUCLEOTIDE SEQUENCE [LARGE SCALE GENOMIC DNA]</scope>
    <source>
        <strain evidence="13">DSM 27370</strain>
    </source>
</reference>
<accession>A0A1M5BKK6</accession>
<evidence type="ECO:0000256" key="8">
    <source>
        <dbReference type="ARBA" id="ARBA00022989"/>
    </source>
</evidence>
<dbReference type="GO" id="GO:0015891">
    <property type="term" value="P:siderophore transport"/>
    <property type="evidence" value="ECO:0007669"/>
    <property type="project" value="InterPro"/>
</dbReference>
<dbReference type="InterPro" id="IPR051045">
    <property type="entry name" value="TonB-dependent_transducer"/>
</dbReference>
<feature type="domain" description="TonB C-terminal" evidence="11">
    <location>
        <begin position="176"/>
        <end position="272"/>
    </location>
</feature>
<evidence type="ECO:0000256" key="3">
    <source>
        <dbReference type="ARBA" id="ARBA00022448"/>
    </source>
</evidence>
<keyword evidence="7" id="KW-0653">Protein transport</keyword>
<dbReference type="Proteomes" id="UP000184480">
    <property type="component" value="Unassembled WGS sequence"/>
</dbReference>
<keyword evidence="4" id="KW-1003">Cell membrane</keyword>
<proteinExistence type="inferred from homology"/>
<evidence type="ECO:0000313" key="13">
    <source>
        <dbReference type="Proteomes" id="UP000184480"/>
    </source>
</evidence>
<dbReference type="STRING" id="1346286.SAMN05444362_106105"/>
<dbReference type="GO" id="GO:0098797">
    <property type="term" value="C:plasma membrane protein complex"/>
    <property type="evidence" value="ECO:0007669"/>
    <property type="project" value="TreeGrafter"/>
</dbReference>
<keyword evidence="8 10" id="KW-1133">Transmembrane helix</keyword>
<feature type="transmembrane region" description="Helical" evidence="10">
    <location>
        <begin position="31"/>
        <end position="53"/>
    </location>
</feature>
<comment type="similarity">
    <text evidence="2">Belongs to the TonB family.</text>
</comment>
<evidence type="ECO:0000256" key="9">
    <source>
        <dbReference type="ARBA" id="ARBA00023136"/>
    </source>
</evidence>
<dbReference type="GO" id="GO:0031992">
    <property type="term" value="F:energy transducer activity"/>
    <property type="evidence" value="ECO:0007669"/>
    <property type="project" value="InterPro"/>
</dbReference>
<evidence type="ECO:0000256" key="1">
    <source>
        <dbReference type="ARBA" id="ARBA00004383"/>
    </source>
</evidence>
<dbReference type="PANTHER" id="PTHR33446">
    <property type="entry name" value="PROTEIN TONB-RELATED"/>
    <property type="match status" value="1"/>
</dbReference>
<evidence type="ECO:0000259" key="11">
    <source>
        <dbReference type="PROSITE" id="PS52015"/>
    </source>
</evidence>
<evidence type="ECO:0000256" key="4">
    <source>
        <dbReference type="ARBA" id="ARBA00022475"/>
    </source>
</evidence>
<dbReference type="PANTHER" id="PTHR33446:SF2">
    <property type="entry name" value="PROTEIN TONB"/>
    <property type="match status" value="1"/>
</dbReference>
<dbReference type="AlphaFoldDB" id="A0A1M5BKK6"/>
<dbReference type="NCBIfam" id="TIGR01352">
    <property type="entry name" value="tonB_Cterm"/>
    <property type="match status" value="1"/>
</dbReference>
<keyword evidence="6 10" id="KW-0812">Transmembrane</keyword>